<accession>A0A521ACG1</accession>
<name>A0A521ACG1_9SPHI</name>
<dbReference type="Proteomes" id="UP000320300">
    <property type="component" value="Unassembled WGS sequence"/>
</dbReference>
<dbReference type="RefSeq" id="WP_142526190.1">
    <property type="nucleotide sequence ID" value="NZ_CBCSJO010000002.1"/>
</dbReference>
<evidence type="ECO:0000313" key="1">
    <source>
        <dbReference type="EMBL" id="SMO32517.1"/>
    </source>
</evidence>
<reference evidence="1 2" key="1">
    <citation type="submission" date="2017-05" db="EMBL/GenBank/DDBJ databases">
        <authorList>
            <person name="Varghese N."/>
            <person name="Submissions S."/>
        </authorList>
    </citation>
    <scope>NUCLEOTIDE SEQUENCE [LARGE SCALE GENOMIC DNA]</scope>
    <source>
        <strain evidence="1 2">DSM 19036</strain>
    </source>
</reference>
<dbReference type="AlphaFoldDB" id="A0A521ACG1"/>
<proteinExistence type="predicted"/>
<dbReference type="EMBL" id="FXTN01000001">
    <property type="protein sequence ID" value="SMO32517.1"/>
    <property type="molecule type" value="Genomic_DNA"/>
</dbReference>
<protein>
    <submittedName>
        <fullName evidence="1">Uncharacterized protein</fullName>
    </submittedName>
</protein>
<evidence type="ECO:0000313" key="2">
    <source>
        <dbReference type="Proteomes" id="UP000320300"/>
    </source>
</evidence>
<organism evidence="1 2">
    <name type="scientific">Pedobacter westerhofensis</name>
    <dbReference type="NCBI Taxonomy" id="425512"/>
    <lineage>
        <taxon>Bacteria</taxon>
        <taxon>Pseudomonadati</taxon>
        <taxon>Bacteroidota</taxon>
        <taxon>Sphingobacteriia</taxon>
        <taxon>Sphingobacteriales</taxon>
        <taxon>Sphingobacteriaceae</taxon>
        <taxon>Pedobacter</taxon>
    </lineage>
</organism>
<dbReference type="OrthoDB" id="776236at2"/>
<keyword evidence="2" id="KW-1185">Reference proteome</keyword>
<sequence length="232" mass="27224">MKSDWKQELEVLVMDIIGNKFALLDIDRLHVFSQKYQGREDYSSIKFGCESFMSTIYLQNHLVENALELDLRLMRENPPTTMGYDALVASAINCGEKLNRINEVMPYIISFLHTTDYRENDRSYALSWYIEWHIKQGLASSSDFEFNIINIMASMGIKKDDFVSFADWIILLSEDLKRANIKINSFFDIYNAASDENRIDLSKEYLETEPLEYYRERMKYFSGAFRVGKRAN</sequence>
<gene>
    <name evidence="1" type="ORF">SAMN06265348_10148</name>
</gene>